<protein>
    <submittedName>
        <fullName evidence="2">Transcriptional regulator</fullName>
    </submittedName>
</protein>
<sequence length="396" mass="44364">MTWLTDDELLNRLYELESPLVERKRSGADRSGIRRNICAFANDLSGSGQVGVIFLGVEDDGQCAGIAIDDQLLRTLAQMRSDGNIQPIPSMQVERRVLDGCPVAVIQVEPANDPPVRYQGRVWVKVGPTVQVATAEEERRLIERRRAGDLPFDLRPAGSADLEALDLGYIRRIYLPAVISPDVLEWNDRPLEQQLRSLRLVHGDHPTWGGLIGCGIDPQAWVPGSYVQFLRIDGLSLTDPIKHQKELTGKLEDVLRRLDELFEINISVRTRFVDVPREARQPDYPLVALQQLGRNAVMHRTYEGTNAPVRVYWYSDRVEIQNPGGLYGQVTQENIGTGVTDYRNPLIAEMMHHLGFAQRFGMGLPIAQKALKDNGNPPPEFHFSSTHVAVTVRSAI</sequence>
<name>A0A4P8L3W2_9BACT</name>
<dbReference type="AlphaFoldDB" id="A0A4P8L3W2"/>
<proteinExistence type="predicted"/>
<evidence type="ECO:0000259" key="1">
    <source>
        <dbReference type="Pfam" id="PF04326"/>
    </source>
</evidence>
<dbReference type="OrthoDB" id="9789524at2"/>
<dbReference type="Proteomes" id="UP000298602">
    <property type="component" value="Chromosome"/>
</dbReference>
<evidence type="ECO:0000313" key="3">
    <source>
        <dbReference type="Proteomes" id="UP000298602"/>
    </source>
</evidence>
<accession>A0A4P8L3W2</accession>
<dbReference type="InterPro" id="IPR007421">
    <property type="entry name" value="Schlafen_AlbA_2_dom"/>
</dbReference>
<dbReference type="Pfam" id="PF04326">
    <property type="entry name" value="SLFN_AlbA_2"/>
    <property type="match status" value="1"/>
</dbReference>
<dbReference type="Gene3D" id="3.30.950.30">
    <property type="entry name" value="Schlafen, AAA domain"/>
    <property type="match status" value="1"/>
</dbReference>
<gene>
    <name evidence="2" type="ORF">FDQ92_09675</name>
</gene>
<dbReference type="Pfam" id="PF13749">
    <property type="entry name" value="HATPase_c_4"/>
    <property type="match status" value="1"/>
</dbReference>
<reference evidence="2 3" key="2">
    <citation type="submission" date="2019-05" db="EMBL/GenBank/DDBJ databases">
        <authorList>
            <person name="Suflita J.M."/>
            <person name="Marks C.R."/>
        </authorList>
    </citation>
    <scope>NUCLEOTIDE SEQUENCE [LARGE SCALE GENOMIC DNA]</scope>
    <source>
        <strain evidence="2 3">ALDC</strain>
    </source>
</reference>
<dbReference type="Gene3D" id="3.30.565.60">
    <property type="match status" value="1"/>
</dbReference>
<dbReference type="InterPro" id="IPR038475">
    <property type="entry name" value="RecG_C_sf"/>
</dbReference>
<keyword evidence="3" id="KW-1185">Reference proteome</keyword>
<dbReference type="InterPro" id="IPR038461">
    <property type="entry name" value="Schlafen_AlbA_2_dom_sf"/>
</dbReference>
<dbReference type="PANTHER" id="PTHR30595:SF6">
    <property type="entry name" value="SCHLAFEN ALBA-2 DOMAIN-CONTAINING PROTEIN"/>
    <property type="match status" value="1"/>
</dbReference>
<reference evidence="2 3" key="1">
    <citation type="submission" date="2019-05" db="EMBL/GenBank/DDBJ databases">
        <title>The Complete Genome Sequence of the n-alkane-degrading Desulfoglaeba alkanexedens ALDC reveals multiple alkylsuccinate synthase gene clusters.</title>
        <authorList>
            <person name="Callaghan A.V."/>
            <person name="Davidova I.A."/>
            <person name="Duncan K.E."/>
            <person name="Morris B."/>
            <person name="McInerney M.J."/>
        </authorList>
    </citation>
    <scope>NUCLEOTIDE SEQUENCE [LARGE SCALE GENOMIC DNA]</scope>
    <source>
        <strain evidence="2 3">ALDC</strain>
    </source>
</reference>
<dbReference type="EMBL" id="CP040098">
    <property type="protein sequence ID" value="QCQ22403.1"/>
    <property type="molecule type" value="Genomic_DNA"/>
</dbReference>
<feature type="domain" description="Schlafen AlbA-2" evidence="1">
    <location>
        <begin position="17"/>
        <end position="131"/>
    </location>
</feature>
<evidence type="ECO:0000313" key="2">
    <source>
        <dbReference type="EMBL" id="QCQ22403.1"/>
    </source>
</evidence>
<dbReference type="PANTHER" id="PTHR30595">
    <property type="entry name" value="GLPR-RELATED TRANSCRIPTIONAL REPRESSOR"/>
    <property type="match status" value="1"/>
</dbReference>
<dbReference type="RefSeq" id="WP_137424553.1">
    <property type="nucleotide sequence ID" value="NZ_CP040098.1"/>
</dbReference>
<dbReference type="KEGG" id="dax:FDQ92_09675"/>
<organism evidence="2 3">
    <name type="scientific">Desulfoglaeba alkanexedens ALDC</name>
    <dbReference type="NCBI Taxonomy" id="980445"/>
    <lineage>
        <taxon>Bacteria</taxon>
        <taxon>Pseudomonadati</taxon>
        <taxon>Thermodesulfobacteriota</taxon>
        <taxon>Syntrophobacteria</taxon>
        <taxon>Syntrophobacterales</taxon>
        <taxon>Syntrophobacteraceae</taxon>
        <taxon>Desulfoglaeba</taxon>
    </lineage>
</organism>